<name>T1HEZ6_RHOPR</name>
<dbReference type="AlphaFoldDB" id="T1HEZ6"/>
<proteinExistence type="predicted"/>
<evidence type="ECO:0000313" key="2">
    <source>
        <dbReference type="Proteomes" id="UP000015103"/>
    </source>
</evidence>
<dbReference type="InParanoid" id="T1HEZ6"/>
<dbReference type="HOGENOM" id="CLU_1837565_0_0_1"/>
<evidence type="ECO:0000313" key="1">
    <source>
        <dbReference type="EnsemblMetazoa" id="RPRC002618-PA"/>
    </source>
</evidence>
<dbReference type="GeneID" id="141452592"/>
<protein>
    <submittedName>
        <fullName evidence="1">Uncharacterized protein</fullName>
    </submittedName>
</protein>
<dbReference type="EMBL" id="ACPB03022765">
    <property type="status" value="NOT_ANNOTATED_CDS"/>
    <property type="molecule type" value="Genomic_DNA"/>
</dbReference>
<keyword evidence="2" id="KW-1185">Reference proteome</keyword>
<accession>T1HEZ6</accession>
<dbReference type="RefSeq" id="XP_073980996.1">
    <property type="nucleotide sequence ID" value="XM_074124895.1"/>
</dbReference>
<reference evidence="1" key="1">
    <citation type="submission" date="2015-05" db="UniProtKB">
        <authorList>
            <consortium name="EnsemblMetazoa"/>
        </authorList>
    </citation>
    <scope>IDENTIFICATION</scope>
</reference>
<dbReference type="Proteomes" id="UP000015103">
    <property type="component" value="Unassembled WGS sequence"/>
</dbReference>
<dbReference type="EnsemblMetazoa" id="RPRC002618-RA">
    <property type="protein sequence ID" value="RPRC002618-PA"/>
    <property type="gene ID" value="RPRC002618"/>
</dbReference>
<dbReference type="VEuPathDB" id="VectorBase:RPRC002618"/>
<organism evidence="1 2">
    <name type="scientific">Rhodnius prolixus</name>
    <name type="common">Triatomid bug</name>
    <dbReference type="NCBI Taxonomy" id="13249"/>
    <lineage>
        <taxon>Eukaryota</taxon>
        <taxon>Metazoa</taxon>
        <taxon>Ecdysozoa</taxon>
        <taxon>Arthropoda</taxon>
        <taxon>Hexapoda</taxon>
        <taxon>Insecta</taxon>
        <taxon>Pterygota</taxon>
        <taxon>Neoptera</taxon>
        <taxon>Paraneoptera</taxon>
        <taxon>Hemiptera</taxon>
        <taxon>Heteroptera</taxon>
        <taxon>Panheteroptera</taxon>
        <taxon>Cimicomorpha</taxon>
        <taxon>Reduviidae</taxon>
        <taxon>Triatominae</taxon>
        <taxon>Rhodnius</taxon>
    </lineage>
</organism>
<sequence length="140" mass="16240">MGHFRMKMTDCGSDKEWLIHLSLSKLFKWKVEGHSLHKQVLVTNLLLGAGFPRLFLFGNPEYRLSPEKPLGYSKDHNQADTSATIEKFNDPFSNSSDNELIIDQLLDSVRDSRRTVLRCMKDTNPVTPYKSEWHHHKLTK</sequence>